<proteinExistence type="predicted"/>
<dbReference type="FunFam" id="1.10.30.10:FF:000002">
    <property type="entry name" value="transcription factor Sox-2"/>
    <property type="match status" value="1"/>
</dbReference>
<dbReference type="InterPro" id="IPR036910">
    <property type="entry name" value="HMG_box_dom_sf"/>
</dbReference>
<protein>
    <submittedName>
        <fullName evidence="10">SRY-box transcription factor 14</fullName>
    </submittedName>
</protein>
<keyword evidence="5" id="KW-0804">Transcription</keyword>
<evidence type="ECO:0000313" key="11">
    <source>
        <dbReference type="Proteomes" id="UP000008227"/>
    </source>
</evidence>
<evidence type="ECO:0000256" key="3">
    <source>
        <dbReference type="ARBA" id="ARBA00023125"/>
    </source>
</evidence>
<sequence length="251" mass="28051">MSKPSDHIKRPMNAFMVWSRGQRRKMAQENPKMHNSEISKRLGAEWKLLSEAEKRPYIDEAKRLRAQHMKEHPDYKYGRGASPRTCSRRTGMSSPCPTWATRTRSRRPACPWGLRRPPERARESPGLLAARLCALLLLDPAQFSSSAIQKMGEVPHTLATGALPYASTLGYQNGAFGSLSCPSQHTHTHPSPTNPGYVVPCNCTAWSASTLQPPVAYILFPGMTKTGIDLIHVLNKDNLSLQKVTFDVYKI</sequence>
<dbReference type="PaxDb" id="9823-ENSSSCP00000012542"/>
<reference evidence="11" key="1">
    <citation type="submission" date="2009-11" db="EMBL/GenBank/DDBJ databases">
        <authorList>
            <consortium name="Porcine genome sequencing project"/>
        </authorList>
    </citation>
    <scope>NUCLEOTIDE SEQUENCE [LARGE SCALE GENOMIC DNA]</scope>
    <source>
        <strain evidence="11">Duroc</strain>
    </source>
</reference>
<evidence type="ECO:0000256" key="2">
    <source>
        <dbReference type="ARBA" id="ARBA00023015"/>
    </source>
</evidence>
<reference evidence="10" key="2">
    <citation type="journal article" date="2020" name="Gigascience">
        <title>An improved pig reference genome sequence to enable pig genetics and genomics research.</title>
        <authorList>
            <person name="Warr A."/>
            <person name="Affara N."/>
            <person name="Aken B."/>
            <person name="Beiki H."/>
            <person name="Bickhart D.M."/>
            <person name="Billis K."/>
            <person name="Chow W."/>
            <person name="Eory L."/>
            <person name="Finlayson H.A."/>
            <person name="Flicek P."/>
            <person name="Giron C.G."/>
            <person name="Griffin D.K."/>
            <person name="Hall R."/>
            <person name="Hannum G."/>
            <person name="Hourlier T."/>
            <person name="Howe K."/>
            <person name="Hume D.A."/>
            <person name="Izuogu O."/>
            <person name="Kim K."/>
            <person name="Koren S."/>
            <person name="Liu H."/>
            <person name="Manchanda N."/>
            <person name="Martin F.J."/>
            <person name="Nonneman D.J."/>
            <person name="O'Connor R.E."/>
            <person name="Phillippy A.M."/>
            <person name="Rohrer G.A."/>
            <person name="Rosen B.D."/>
            <person name="Rund L.A."/>
            <person name="Sargent C.A."/>
            <person name="Schook L.B."/>
            <person name="Schroeder S.G."/>
            <person name="Schwartz A.S."/>
            <person name="Skinner B.M."/>
            <person name="Talbot R."/>
            <person name="Tseng E."/>
            <person name="Tuggle C.K."/>
            <person name="Watson M."/>
            <person name="Smith T.P.L."/>
            <person name="Archibald A.L."/>
        </authorList>
    </citation>
    <scope>NUCLEOTIDE SEQUENCE [LARGE SCALE GENOMIC DNA]</scope>
    <source>
        <strain evidence="10">Duroc</strain>
    </source>
</reference>
<dbReference type="GO" id="GO:0000978">
    <property type="term" value="F:RNA polymerase II cis-regulatory region sequence-specific DNA binding"/>
    <property type="evidence" value="ECO:0000318"/>
    <property type="project" value="GO_Central"/>
</dbReference>
<dbReference type="PROSITE" id="PS50118">
    <property type="entry name" value="HMG_BOX_2"/>
    <property type="match status" value="1"/>
</dbReference>
<evidence type="ECO:0000256" key="8">
    <source>
        <dbReference type="SAM" id="MobiDB-lite"/>
    </source>
</evidence>
<dbReference type="Bgee" id="ENSSSCG00000031721">
    <property type="expression patterns" value="Expressed in forelimb bud and 3 other cell types or tissues"/>
</dbReference>
<dbReference type="InParanoid" id="A0A287ABB2"/>
<dbReference type="GO" id="GO:2001222">
    <property type="term" value="P:regulation of neuron migration"/>
    <property type="evidence" value="ECO:0007669"/>
    <property type="project" value="Ensembl"/>
</dbReference>
<dbReference type="PANTHER" id="PTHR10270">
    <property type="entry name" value="SOX TRANSCRIPTION FACTOR"/>
    <property type="match status" value="1"/>
</dbReference>
<dbReference type="SMART" id="SM00398">
    <property type="entry name" value="HMG"/>
    <property type="match status" value="1"/>
</dbReference>
<dbReference type="InterPro" id="IPR009071">
    <property type="entry name" value="HMG_box_dom"/>
</dbReference>
<dbReference type="SUPFAM" id="SSF47095">
    <property type="entry name" value="HMG-box"/>
    <property type="match status" value="1"/>
</dbReference>
<keyword evidence="2" id="KW-0805">Transcription regulation</keyword>
<dbReference type="GO" id="GO:0009649">
    <property type="term" value="P:entrainment of circadian clock"/>
    <property type="evidence" value="ECO:0007669"/>
    <property type="project" value="Ensembl"/>
</dbReference>
<dbReference type="InterPro" id="IPR050140">
    <property type="entry name" value="SRY-related_HMG-box_TF-like"/>
</dbReference>
<dbReference type="CDD" id="cd22028">
    <property type="entry name" value="HMG-box_SoxA_SoxB_SoxG"/>
    <property type="match status" value="1"/>
</dbReference>
<dbReference type="GeneTree" id="ENSGT00940000160749"/>
<dbReference type="GO" id="GO:0007420">
    <property type="term" value="P:brain development"/>
    <property type="evidence" value="ECO:0000318"/>
    <property type="project" value="GO_Central"/>
</dbReference>
<dbReference type="FunCoup" id="A0A287ABB2">
    <property type="interactions" value="2"/>
</dbReference>
<dbReference type="Pfam" id="PF00505">
    <property type="entry name" value="HMG_box"/>
    <property type="match status" value="1"/>
</dbReference>
<dbReference type="Proteomes" id="UP000008227">
    <property type="component" value="Chromosome 13"/>
</dbReference>
<feature type="domain" description="HMG box" evidence="9">
    <location>
        <begin position="8"/>
        <end position="76"/>
    </location>
</feature>
<dbReference type="GO" id="GO:0005667">
    <property type="term" value="C:transcription regulator complex"/>
    <property type="evidence" value="ECO:0007669"/>
    <property type="project" value="Ensembl"/>
</dbReference>
<comment type="subcellular location">
    <subcellularLocation>
        <location evidence="1">Nucleus</location>
    </subcellularLocation>
</comment>
<dbReference type="Gene3D" id="1.10.30.10">
    <property type="entry name" value="High mobility group box domain"/>
    <property type="match status" value="1"/>
</dbReference>
<keyword evidence="11" id="KW-1185">Reference proteome</keyword>
<keyword evidence="3 7" id="KW-0238">DNA-binding</keyword>
<dbReference type="SMR" id="A0A287ABB2"/>
<feature type="region of interest" description="Disordered" evidence="8">
    <location>
        <begin position="74"/>
        <end position="100"/>
    </location>
</feature>
<dbReference type="GO" id="GO:0001228">
    <property type="term" value="F:DNA-binding transcription activator activity, RNA polymerase II-specific"/>
    <property type="evidence" value="ECO:0000318"/>
    <property type="project" value="GO_Central"/>
</dbReference>
<dbReference type="GO" id="GO:0003682">
    <property type="term" value="F:chromatin binding"/>
    <property type="evidence" value="ECO:0007669"/>
    <property type="project" value="Ensembl"/>
</dbReference>
<evidence type="ECO:0000256" key="4">
    <source>
        <dbReference type="ARBA" id="ARBA00023159"/>
    </source>
</evidence>
<dbReference type="GO" id="GO:0007601">
    <property type="term" value="P:visual perception"/>
    <property type="evidence" value="ECO:0007669"/>
    <property type="project" value="Ensembl"/>
</dbReference>
<evidence type="ECO:0000256" key="1">
    <source>
        <dbReference type="ARBA" id="ARBA00004123"/>
    </source>
</evidence>
<dbReference type="Ensembl" id="ENSSSCT00000059759.2">
    <property type="protein sequence ID" value="ENSSSCP00000041076.2"/>
    <property type="gene ID" value="ENSSSCG00000031721.2"/>
</dbReference>
<dbReference type="GO" id="GO:0005634">
    <property type="term" value="C:nucleus"/>
    <property type="evidence" value="ECO:0000318"/>
    <property type="project" value="GO_Central"/>
</dbReference>
<reference evidence="10" key="4">
    <citation type="submission" date="2025-09" db="UniProtKB">
        <authorList>
            <consortium name="Ensembl"/>
        </authorList>
    </citation>
    <scope>IDENTIFICATION</scope>
</reference>
<evidence type="ECO:0000259" key="9">
    <source>
        <dbReference type="PROSITE" id="PS50118"/>
    </source>
</evidence>
<dbReference type="GO" id="GO:0030182">
    <property type="term" value="P:neuron differentiation"/>
    <property type="evidence" value="ECO:0000318"/>
    <property type="project" value="GO_Central"/>
</dbReference>
<organism evidence="10 11">
    <name type="scientific">Sus scrofa</name>
    <name type="common">Pig</name>
    <dbReference type="NCBI Taxonomy" id="9823"/>
    <lineage>
        <taxon>Eukaryota</taxon>
        <taxon>Metazoa</taxon>
        <taxon>Chordata</taxon>
        <taxon>Craniata</taxon>
        <taxon>Vertebrata</taxon>
        <taxon>Euteleostomi</taxon>
        <taxon>Mammalia</taxon>
        <taxon>Eutheria</taxon>
        <taxon>Laurasiatheria</taxon>
        <taxon>Artiodactyla</taxon>
        <taxon>Suina</taxon>
        <taxon>Suidae</taxon>
        <taxon>Sus</taxon>
    </lineage>
</organism>
<evidence type="ECO:0000256" key="5">
    <source>
        <dbReference type="ARBA" id="ARBA00023163"/>
    </source>
</evidence>
<name>A0A287ABB2_PIG</name>
<feature type="compositionally biased region" description="Polar residues" evidence="8">
    <location>
        <begin position="84"/>
        <end position="100"/>
    </location>
</feature>
<feature type="DNA-binding region" description="HMG box" evidence="7">
    <location>
        <begin position="8"/>
        <end position="76"/>
    </location>
</feature>
<keyword evidence="4" id="KW-0010">Activator</keyword>
<keyword evidence="6 7" id="KW-0539">Nucleus</keyword>
<dbReference type="GO" id="GO:0045944">
    <property type="term" value="P:positive regulation of transcription by RNA polymerase II"/>
    <property type="evidence" value="ECO:0000318"/>
    <property type="project" value="GO_Central"/>
</dbReference>
<evidence type="ECO:0000256" key="7">
    <source>
        <dbReference type="PROSITE-ProRule" id="PRU00267"/>
    </source>
</evidence>
<dbReference type="AlphaFoldDB" id="A0A287ABB2"/>
<accession>A0A287ABB2</accession>
<dbReference type="STRING" id="9823.ENSSSCP00000041076"/>
<dbReference type="PANTHER" id="PTHR10270:SF231">
    <property type="entry name" value="TRANSCRIPTION FACTOR SOX-2"/>
    <property type="match status" value="1"/>
</dbReference>
<dbReference type="GO" id="GO:0048839">
    <property type="term" value="P:inner ear development"/>
    <property type="evidence" value="ECO:0000318"/>
    <property type="project" value="GO_Central"/>
</dbReference>
<evidence type="ECO:0000313" key="10">
    <source>
        <dbReference type="Ensembl" id="ENSSSCP00000041076.2"/>
    </source>
</evidence>
<dbReference type="GO" id="GO:0000122">
    <property type="term" value="P:negative regulation of transcription by RNA polymerase II"/>
    <property type="evidence" value="ECO:0000318"/>
    <property type="project" value="GO_Central"/>
</dbReference>
<dbReference type="GO" id="GO:0030900">
    <property type="term" value="P:forebrain development"/>
    <property type="evidence" value="ECO:0000318"/>
    <property type="project" value="GO_Central"/>
</dbReference>
<evidence type="ECO:0000256" key="6">
    <source>
        <dbReference type="ARBA" id="ARBA00023242"/>
    </source>
</evidence>
<gene>
    <name evidence="10" type="primary">SOX14</name>
</gene>
<reference evidence="10" key="3">
    <citation type="submission" date="2025-08" db="UniProtKB">
        <authorList>
            <consortium name="Ensembl"/>
        </authorList>
    </citation>
    <scope>IDENTIFICATION</scope>
</reference>